<dbReference type="Pfam" id="PF05065">
    <property type="entry name" value="Phage_capsid"/>
    <property type="match status" value="1"/>
</dbReference>
<keyword evidence="4" id="KW-1185">Reference proteome</keyword>
<feature type="domain" description="Phage capsid-like C-terminal" evidence="2">
    <location>
        <begin position="22"/>
        <end position="299"/>
    </location>
</feature>
<evidence type="ECO:0000259" key="2">
    <source>
        <dbReference type="Pfam" id="PF05065"/>
    </source>
</evidence>
<name>A0ABX0SEJ1_9ACTN</name>
<dbReference type="SUPFAM" id="SSF56563">
    <property type="entry name" value="Major capsid protein gp5"/>
    <property type="match status" value="1"/>
</dbReference>
<organism evidence="3 4">
    <name type="scientific">Brooklawnia cerclae</name>
    <dbReference type="NCBI Taxonomy" id="349934"/>
    <lineage>
        <taxon>Bacteria</taxon>
        <taxon>Bacillati</taxon>
        <taxon>Actinomycetota</taxon>
        <taxon>Actinomycetes</taxon>
        <taxon>Propionibacteriales</taxon>
        <taxon>Propionibacteriaceae</taxon>
        <taxon>Brooklawnia</taxon>
    </lineage>
</organism>
<evidence type="ECO:0000313" key="4">
    <source>
        <dbReference type="Proteomes" id="UP000749311"/>
    </source>
</evidence>
<comment type="subcellular location">
    <subcellularLocation>
        <location evidence="1">Virion</location>
    </subcellularLocation>
</comment>
<evidence type="ECO:0000313" key="3">
    <source>
        <dbReference type="EMBL" id="NIH55718.1"/>
    </source>
</evidence>
<dbReference type="InterPro" id="IPR054612">
    <property type="entry name" value="Phage_capsid-like_C"/>
</dbReference>
<accession>A0ABX0SEJ1</accession>
<gene>
    <name evidence="3" type="ORF">FB473_000363</name>
</gene>
<dbReference type="NCBIfam" id="TIGR01554">
    <property type="entry name" value="major_cap_HK97"/>
    <property type="match status" value="1"/>
</dbReference>
<dbReference type="Gene3D" id="3.30.2400.10">
    <property type="entry name" value="Major capsid protein gp5"/>
    <property type="match status" value="1"/>
</dbReference>
<comment type="caution">
    <text evidence="3">The sequence shown here is derived from an EMBL/GenBank/DDBJ whole genome shotgun (WGS) entry which is preliminary data.</text>
</comment>
<protein>
    <submittedName>
        <fullName evidence="3">HK97 family phage major capsid protein</fullName>
    </submittedName>
</protein>
<sequence>MALSSQTTTAGAGSTAAAELTAEQVQRILVQPLQERSVFLSAGPRIFDTAGPLRIPKNGDLIDSSLAFTGENEEIPEADIDFDEVTLLPSTLASVKVITRFSNELARQSVVSLDAAIRDRLVNSVAAKLDTQFLSAGGDGIETPKGLFAYSGVQTVNAAGALDLDVLLDAWGLALAAGVNMSSLKWIMQPGDFVELRKLKEATGSSKYLLTPDPTADGVFRLWGSQVIVSNRVPDVTVSEVTTGRAALVDFSQIAVARDLAPSVKVLTERYADFDQQAIRVVARYDAAPLNPEAIVTITGITRS</sequence>
<dbReference type="InterPro" id="IPR024455">
    <property type="entry name" value="Phage_capsid"/>
</dbReference>
<dbReference type="EMBL" id="JAAMOZ010000001">
    <property type="protein sequence ID" value="NIH55718.1"/>
    <property type="molecule type" value="Genomic_DNA"/>
</dbReference>
<reference evidence="3 4" key="1">
    <citation type="submission" date="2020-02" db="EMBL/GenBank/DDBJ databases">
        <title>Sequencing the genomes of 1000 actinobacteria strains.</title>
        <authorList>
            <person name="Klenk H.-P."/>
        </authorList>
    </citation>
    <scope>NUCLEOTIDE SEQUENCE [LARGE SCALE GENOMIC DNA]</scope>
    <source>
        <strain evidence="3 4">DSM 19609</strain>
    </source>
</reference>
<evidence type="ECO:0000256" key="1">
    <source>
        <dbReference type="ARBA" id="ARBA00004328"/>
    </source>
</evidence>
<dbReference type="Gene3D" id="3.30.2320.10">
    <property type="entry name" value="hypothetical protein PF0899 domain"/>
    <property type="match status" value="1"/>
</dbReference>
<proteinExistence type="predicted"/>
<dbReference type="Proteomes" id="UP000749311">
    <property type="component" value="Unassembled WGS sequence"/>
</dbReference>